<dbReference type="InterPro" id="IPR043724">
    <property type="entry name" value="DUF5666"/>
</dbReference>
<feature type="compositionally biased region" description="Basic and acidic residues" evidence="1">
    <location>
        <begin position="395"/>
        <end position="407"/>
    </location>
</feature>
<sequence>MRVRPWLGTLLILAQCAAPAGPVPQTASAPSGFCRIGPDDGPPVSLAAGGDDRGIGGTGRMAAAGEDRGIGGTGIIGVVTGFASICVSGVEVGYAPDVPVRIEGVAATPAALRAGQVVVVEAEGGTDLRARHVAVRHEVSGPVESLGPGGVLSVAGQDVVAGEGTRGISPQPGDWVEVSGLRRADGTVVATRIDLGTPGVVRVHGELRRGDDGSLRIGRLPLREAGALDLEADRYATVSGTLRGGVLLAQSIQPDPVLRDPAAAFAPDVGRVLLESFVAVSGGALLLGSSVSTGFDRTLHPMPGRSVVELRRDAGGGLVARSLRPVPEAPAAASSQMPALPSAVREPGRPGTGGAPNAGDGRNGGARWEPAPVPGRWSGGNLNGPTGSGGAAGRSLDRGGYGRDRPSALRPQGALRPDGQGGDGGVPGFGGGGFEAGGPGSARGR</sequence>
<feature type="region of interest" description="Disordered" evidence="1">
    <location>
        <begin position="327"/>
        <end position="445"/>
    </location>
</feature>
<gene>
    <name evidence="4" type="ORF">ACFFGY_07970</name>
</gene>
<dbReference type="EMBL" id="JBHLUN010000005">
    <property type="protein sequence ID" value="MFC0408180.1"/>
    <property type="molecule type" value="Genomic_DNA"/>
</dbReference>
<keyword evidence="2" id="KW-0732">Signal</keyword>
<evidence type="ECO:0000313" key="4">
    <source>
        <dbReference type="EMBL" id="MFC0408180.1"/>
    </source>
</evidence>
<reference evidence="4 5" key="1">
    <citation type="submission" date="2024-09" db="EMBL/GenBank/DDBJ databases">
        <authorList>
            <person name="Sun Q."/>
            <person name="Mori K."/>
        </authorList>
    </citation>
    <scope>NUCLEOTIDE SEQUENCE [LARGE SCALE GENOMIC DNA]</scope>
    <source>
        <strain evidence="4 5">TBRC 5777</strain>
    </source>
</reference>
<feature type="compositionally biased region" description="Gly residues" evidence="1">
    <location>
        <begin position="419"/>
        <end position="445"/>
    </location>
</feature>
<proteinExistence type="predicted"/>
<evidence type="ECO:0000259" key="3">
    <source>
        <dbReference type="Pfam" id="PF18914"/>
    </source>
</evidence>
<organism evidence="4 5">
    <name type="scientific">Roseomonas elaeocarpi</name>
    <dbReference type="NCBI Taxonomy" id="907779"/>
    <lineage>
        <taxon>Bacteria</taxon>
        <taxon>Pseudomonadati</taxon>
        <taxon>Pseudomonadota</taxon>
        <taxon>Alphaproteobacteria</taxon>
        <taxon>Acetobacterales</taxon>
        <taxon>Roseomonadaceae</taxon>
        <taxon>Roseomonas</taxon>
    </lineage>
</organism>
<feature type="compositionally biased region" description="Gly residues" evidence="1">
    <location>
        <begin position="377"/>
        <end position="392"/>
    </location>
</feature>
<evidence type="ECO:0000313" key="5">
    <source>
        <dbReference type="Proteomes" id="UP001589865"/>
    </source>
</evidence>
<evidence type="ECO:0000256" key="2">
    <source>
        <dbReference type="SAM" id="SignalP"/>
    </source>
</evidence>
<keyword evidence="5" id="KW-1185">Reference proteome</keyword>
<protein>
    <submittedName>
        <fullName evidence="4">DUF5666 domain-containing protein</fullName>
    </submittedName>
</protein>
<feature type="domain" description="DUF5666" evidence="3">
    <location>
        <begin position="141"/>
        <end position="193"/>
    </location>
</feature>
<name>A0ABV6JR43_9PROT</name>
<evidence type="ECO:0000256" key="1">
    <source>
        <dbReference type="SAM" id="MobiDB-lite"/>
    </source>
</evidence>
<feature type="compositionally biased region" description="Gly residues" evidence="1">
    <location>
        <begin position="350"/>
        <end position="364"/>
    </location>
</feature>
<feature type="chain" id="PRO_5045965847" evidence="2">
    <location>
        <begin position="21"/>
        <end position="445"/>
    </location>
</feature>
<comment type="caution">
    <text evidence="4">The sequence shown here is derived from an EMBL/GenBank/DDBJ whole genome shotgun (WGS) entry which is preliminary data.</text>
</comment>
<dbReference type="Pfam" id="PF18914">
    <property type="entry name" value="DUF5666"/>
    <property type="match status" value="1"/>
</dbReference>
<feature type="signal peptide" evidence="2">
    <location>
        <begin position="1"/>
        <end position="20"/>
    </location>
</feature>
<accession>A0ABV6JR43</accession>
<dbReference type="RefSeq" id="WP_377043924.1">
    <property type="nucleotide sequence ID" value="NZ_JBHLUN010000005.1"/>
</dbReference>
<dbReference type="Proteomes" id="UP001589865">
    <property type="component" value="Unassembled WGS sequence"/>
</dbReference>